<evidence type="ECO:0000313" key="1">
    <source>
        <dbReference type="EMBL" id="SVC93444.1"/>
    </source>
</evidence>
<reference evidence="1" key="1">
    <citation type="submission" date="2018-05" db="EMBL/GenBank/DDBJ databases">
        <authorList>
            <person name="Lanie J.A."/>
            <person name="Ng W.-L."/>
            <person name="Kazmierczak K.M."/>
            <person name="Andrzejewski T.M."/>
            <person name="Davidsen T.M."/>
            <person name="Wayne K.J."/>
            <person name="Tettelin H."/>
            <person name="Glass J.I."/>
            <person name="Rusch D."/>
            <person name="Podicherti R."/>
            <person name="Tsui H.-C.T."/>
            <person name="Winkler M.E."/>
        </authorList>
    </citation>
    <scope>NUCLEOTIDE SEQUENCE</scope>
</reference>
<gene>
    <name evidence="1" type="ORF">METZ01_LOCUS346298</name>
</gene>
<name>A0A382R6S0_9ZZZZ</name>
<proteinExistence type="predicted"/>
<dbReference type="AlphaFoldDB" id="A0A382R6S0"/>
<accession>A0A382R6S0</accession>
<dbReference type="EMBL" id="UINC01119548">
    <property type="protein sequence ID" value="SVC93444.1"/>
    <property type="molecule type" value="Genomic_DNA"/>
</dbReference>
<organism evidence="1">
    <name type="scientific">marine metagenome</name>
    <dbReference type="NCBI Taxonomy" id="408172"/>
    <lineage>
        <taxon>unclassified sequences</taxon>
        <taxon>metagenomes</taxon>
        <taxon>ecological metagenomes</taxon>
    </lineage>
</organism>
<feature type="non-terminal residue" evidence="1">
    <location>
        <position position="166"/>
    </location>
</feature>
<sequence length="166" mass="20103">MILKNTLTFISGFFFYINTQIRKFYLSSKLYNNKISKIDHKTLEYNSSPNLLDCIIKYEGKKKKIEDFYLNSIWTNEKINEKDYKKLHSFFWLFSLDLKSSNKITQSIILNWIENNQNYNPKNWEIDTLSKRIISWLSNSKLSYENSDQIYKEQFNKNIKKQINHL</sequence>
<protein>
    <submittedName>
        <fullName evidence="1">Uncharacterized protein</fullName>
    </submittedName>
</protein>